<evidence type="ECO:0000313" key="9">
    <source>
        <dbReference type="Proteomes" id="UP001626549"/>
    </source>
</evidence>
<gene>
    <name evidence="8" type="primary">glpQ</name>
    <name evidence="8" type="ORF">R0137_03135</name>
</gene>
<dbReference type="SUPFAM" id="SSF51695">
    <property type="entry name" value="PLC-like phosphodiesterases"/>
    <property type="match status" value="1"/>
</dbReference>
<sequence>MAIERPIIIAHRGASGYLPEHTLPAKALAHALKADFIEQDVVLTSDGVPIVLHDIHLESTTNVASVFPRRARDDGRFYAIDFSLAEIRQLRAHERRKPDGTAVFPTRFPAIDGLSGVPTLAEEIALIEGLNQSREHQAGLYVEMKASAFHRNEGQDLPGAVMTVLKDSGWANRTDLVFLQSFEPEALRQLKYEHKTVLPLIQLIAENAWDENGSVDFDAMRSDAGLDAVAEYADGIGPWLMQLYSGPNDEGEARLTDLARRAKERGLLIHPYTFRADQLPPGIDSFEELHRLFFEDLQVDGVFSDFPDQSRTLSECFSTRP</sequence>
<keyword evidence="4" id="KW-0319">Glycerol metabolism</keyword>
<dbReference type="PROSITE" id="PS51704">
    <property type="entry name" value="GP_PDE"/>
    <property type="match status" value="1"/>
</dbReference>
<dbReference type="RefSeq" id="WP_407328465.1">
    <property type="nucleotide sequence ID" value="NZ_CP136865.1"/>
</dbReference>
<keyword evidence="5 8" id="KW-0378">Hydrolase</keyword>
<accession>A0ABZ0IDH1</accession>
<keyword evidence="3" id="KW-0732">Signal</keyword>
<dbReference type="EC" id="3.1.4.46" evidence="2"/>
<dbReference type="PANTHER" id="PTHR43620:SF7">
    <property type="entry name" value="GLYCEROPHOSPHODIESTER PHOSPHODIESTERASE GDPD5-RELATED"/>
    <property type="match status" value="1"/>
</dbReference>
<comment type="catalytic activity">
    <reaction evidence="6">
        <text>a sn-glycero-3-phosphodiester + H2O = an alcohol + sn-glycerol 3-phosphate + H(+)</text>
        <dbReference type="Rhea" id="RHEA:12969"/>
        <dbReference type="ChEBI" id="CHEBI:15377"/>
        <dbReference type="ChEBI" id="CHEBI:15378"/>
        <dbReference type="ChEBI" id="CHEBI:30879"/>
        <dbReference type="ChEBI" id="CHEBI:57597"/>
        <dbReference type="ChEBI" id="CHEBI:83408"/>
        <dbReference type="EC" id="3.1.4.46"/>
    </reaction>
</comment>
<name>A0ABZ0IDH1_9GAMM</name>
<dbReference type="GO" id="GO:0008889">
    <property type="term" value="F:glycerophosphodiester phosphodiesterase activity"/>
    <property type="evidence" value="ECO:0007669"/>
    <property type="project" value="UniProtKB-EC"/>
</dbReference>
<dbReference type="EMBL" id="CP136865">
    <property type="protein sequence ID" value="WOJ97573.1"/>
    <property type="molecule type" value="Genomic_DNA"/>
</dbReference>
<evidence type="ECO:0000256" key="2">
    <source>
        <dbReference type="ARBA" id="ARBA00012247"/>
    </source>
</evidence>
<dbReference type="Proteomes" id="UP001626549">
    <property type="component" value="Chromosome"/>
</dbReference>
<dbReference type="InterPro" id="IPR017946">
    <property type="entry name" value="PLC-like_Pdiesterase_TIM-brl"/>
</dbReference>
<dbReference type="PANTHER" id="PTHR43620">
    <property type="entry name" value="GLYCEROPHOSPHORYL DIESTER PHOSPHODIESTERASE"/>
    <property type="match status" value="1"/>
</dbReference>
<evidence type="ECO:0000256" key="6">
    <source>
        <dbReference type="ARBA" id="ARBA00047512"/>
    </source>
</evidence>
<dbReference type="InterPro" id="IPR030395">
    <property type="entry name" value="GP_PDE_dom"/>
</dbReference>
<evidence type="ECO:0000256" key="3">
    <source>
        <dbReference type="ARBA" id="ARBA00022729"/>
    </source>
</evidence>
<evidence type="ECO:0000313" key="8">
    <source>
        <dbReference type="EMBL" id="WOJ97573.1"/>
    </source>
</evidence>
<dbReference type="Gene3D" id="3.20.20.190">
    <property type="entry name" value="Phosphatidylinositol (PI) phosphodiesterase"/>
    <property type="match status" value="1"/>
</dbReference>
<comment type="similarity">
    <text evidence="1">Belongs to the glycerophosphoryl diester phosphodiesterase family.</text>
</comment>
<feature type="domain" description="GP-PDE" evidence="7">
    <location>
        <begin position="6"/>
        <end position="314"/>
    </location>
</feature>
<dbReference type="NCBIfam" id="NF008354">
    <property type="entry name" value="PRK11143.1"/>
    <property type="match status" value="1"/>
</dbReference>
<protein>
    <recommendedName>
        <fullName evidence="2">glycerophosphodiester phosphodiesterase</fullName>
        <ecNumber evidence="2">3.1.4.46</ecNumber>
    </recommendedName>
</protein>
<dbReference type="Pfam" id="PF03009">
    <property type="entry name" value="GDPD"/>
    <property type="match status" value="1"/>
</dbReference>
<organism evidence="8 9">
    <name type="scientific">Congregibacter brevis</name>
    <dbReference type="NCBI Taxonomy" id="3081201"/>
    <lineage>
        <taxon>Bacteria</taxon>
        <taxon>Pseudomonadati</taxon>
        <taxon>Pseudomonadota</taxon>
        <taxon>Gammaproteobacteria</taxon>
        <taxon>Cellvibrionales</taxon>
        <taxon>Halieaceae</taxon>
        <taxon>Congregibacter</taxon>
    </lineage>
</organism>
<evidence type="ECO:0000259" key="7">
    <source>
        <dbReference type="PROSITE" id="PS51704"/>
    </source>
</evidence>
<evidence type="ECO:0000256" key="1">
    <source>
        <dbReference type="ARBA" id="ARBA00007277"/>
    </source>
</evidence>
<evidence type="ECO:0000256" key="4">
    <source>
        <dbReference type="ARBA" id="ARBA00022798"/>
    </source>
</evidence>
<keyword evidence="9" id="KW-1185">Reference proteome</keyword>
<reference evidence="8 9" key="1">
    <citation type="submission" date="2023-10" db="EMBL/GenBank/DDBJ databases">
        <title>Two novel species belonging to the OM43/NOR5 clade.</title>
        <authorList>
            <person name="Park M."/>
        </authorList>
    </citation>
    <scope>NUCLEOTIDE SEQUENCE [LARGE SCALE GENOMIC DNA]</scope>
    <source>
        <strain evidence="8 9">IMCC45268</strain>
    </source>
</reference>
<evidence type="ECO:0000256" key="5">
    <source>
        <dbReference type="ARBA" id="ARBA00022801"/>
    </source>
</evidence>
<proteinExistence type="inferred from homology"/>